<protein>
    <submittedName>
        <fullName evidence="8">Integrase family protein</fullName>
    </submittedName>
</protein>
<name>A0A158L4K6_9BURK</name>
<accession>A0A158L4K6</accession>
<evidence type="ECO:0000256" key="1">
    <source>
        <dbReference type="ARBA" id="ARBA00022829"/>
    </source>
</evidence>
<organism evidence="8 9">
    <name type="scientific">Caballeronia choica</name>
    <dbReference type="NCBI Taxonomy" id="326476"/>
    <lineage>
        <taxon>Bacteria</taxon>
        <taxon>Pseudomonadati</taxon>
        <taxon>Pseudomonadota</taxon>
        <taxon>Betaproteobacteria</taxon>
        <taxon>Burkholderiales</taxon>
        <taxon>Burkholderiaceae</taxon>
        <taxon>Caballeronia</taxon>
    </lineage>
</organism>
<dbReference type="PROSITE" id="PS51900">
    <property type="entry name" value="CB"/>
    <property type="match status" value="1"/>
</dbReference>
<dbReference type="EMBL" id="FCON02000307">
    <property type="protein sequence ID" value="SAL87631.1"/>
    <property type="molecule type" value="Genomic_DNA"/>
</dbReference>
<dbReference type="AlphaFoldDB" id="A0A158L4K6"/>
<evidence type="ECO:0000256" key="4">
    <source>
        <dbReference type="ARBA" id="ARBA00023172"/>
    </source>
</evidence>
<evidence type="ECO:0000256" key="5">
    <source>
        <dbReference type="PROSITE-ProRule" id="PRU01248"/>
    </source>
</evidence>
<feature type="domain" description="Core-binding (CB)" evidence="7">
    <location>
        <begin position="116"/>
        <end position="202"/>
    </location>
</feature>
<comment type="caution">
    <text evidence="8">The sequence shown here is derived from an EMBL/GenBank/DDBJ whole genome shotgun (WGS) entry which is preliminary data.</text>
</comment>
<dbReference type="InterPro" id="IPR011010">
    <property type="entry name" value="DNA_brk_join_enz"/>
</dbReference>
<keyword evidence="1" id="KW-0159">Chromosome partition</keyword>
<feature type="domain" description="Tyr recombinase" evidence="6">
    <location>
        <begin position="225"/>
        <end position="409"/>
    </location>
</feature>
<dbReference type="PANTHER" id="PTHR30349">
    <property type="entry name" value="PHAGE INTEGRASE-RELATED"/>
    <property type="match status" value="1"/>
</dbReference>
<dbReference type="GO" id="GO:0006310">
    <property type="term" value="P:DNA recombination"/>
    <property type="evidence" value="ECO:0007669"/>
    <property type="project" value="UniProtKB-KW"/>
</dbReference>
<sequence length="416" mass="47465">MFDQLFKSVSAIDRHTKAPLYRERVRYLAHLLSLGSARGTLVTKADCLLHVQAELRLRSPTAMSLTRIEAAAGRWVARRGSHRTQTTNDWSRRHFISVARDWLEFLGWFQSKVAKHPYVVQIEAFRSFMRDERCLSPITIYSQICRVTEFLTLIGRVGSRLDLLNIETIDRILELKACSDGLTRVSIQRYVSNVRSFLRYAEAESWCRRGLADALPPCRAYKNESLPASPSWESVNRLVTEAGGQRPSDLRNRAILLLLVLYGLRSSEVVRLCLDDLDWEHAILTVHRTKPTQQVQVYPLIPSVAEAISDYLKRGRPVTRLRQVFLRAHAPYLPLSGKAIWHIVSRRLMTMNEPIRHHGPHALRHACATYLLASGFSMHEIGGFLGHRNLDSTGVYAKVDLTALRRVADLEIKEAL</sequence>
<keyword evidence="4" id="KW-0233">DNA recombination</keyword>
<dbReference type="GO" id="GO:0015074">
    <property type="term" value="P:DNA integration"/>
    <property type="evidence" value="ECO:0007669"/>
    <property type="project" value="UniProtKB-KW"/>
</dbReference>
<dbReference type="SUPFAM" id="SSF56349">
    <property type="entry name" value="DNA breaking-rejoining enzymes"/>
    <property type="match status" value="1"/>
</dbReference>
<evidence type="ECO:0000256" key="2">
    <source>
        <dbReference type="ARBA" id="ARBA00022908"/>
    </source>
</evidence>
<keyword evidence="2" id="KW-0229">DNA integration</keyword>
<dbReference type="InterPro" id="IPR013762">
    <property type="entry name" value="Integrase-like_cat_sf"/>
</dbReference>
<keyword evidence="9" id="KW-1185">Reference proteome</keyword>
<dbReference type="Proteomes" id="UP000054770">
    <property type="component" value="Unassembled WGS sequence"/>
</dbReference>
<dbReference type="GO" id="GO:0007059">
    <property type="term" value="P:chromosome segregation"/>
    <property type="evidence" value="ECO:0007669"/>
    <property type="project" value="UniProtKB-KW"/>
</dbReference>
<evidence type="ECO:0000313" key="9">
    <source>
        <dbReference type="Proteomes" id="UP000054770"/>
    </source>
</evidence>
<keyword evidence="3 5" id="KW-0238">DNA-binding</keyword>
<dbReference type="Pfam" id="PF00589">
    <property type="entry name" value="Phage_integrase"/>
    <property type="match status" value="1"/>
</dbReference>
<dbReference type="OrthoDB" id="8912821at2"/>
<evidence type="ECO:0000256" key="3">
    <source>
        <dbReference type="ARBA" id="ARBA00023125"/>
    </source>
</evidence>
<reference evidence="8" key="1">
    <citation type="submission" date="2016-01" db="EMBL/GenBank/DDBJ databases">
        <authorList>
            <person name="Peeters C."/>
        </authorList>
    </citation>
    <scope>NUCLEOTIDE SEQUENCE [LARGE SCALE GENOMIC DNA]</scope>
    <source>
        <strain evidence="8">LMG 22940</strain>
    </source>
</reference>
<dbReference type="PANTHER" id="PTHR30349:SF81">
    <property type="entry name" value="TYROSINE RECOMBINASE XERC"/>
    <property type="match status" value="1"/>
</dbReference>
<dbReference type="GO" id="GO:0003677">
    <property type="term" value="F:DNA binding"/>
    <property type="evidence" value="ECO:0007669"/>
    <property type="project" value="UniProtKB-UniRule"/>
</dbReference>
<dbReference type="RefSeq" id="WP_087650177.1">
    <property type="nucleotide sequence ID" value="NZ_FCON02000307.1"/>
</dbReference>
<evidence type="ECO:0000259" key="7">
    <source>
        <dbReference type="PROSITE" id="PS51900"/>
    </source>
</evidence>
<dbReference type="InterPro" id="IPR010998">
    <property type="entry name" value="Integrase_recombinase_N"/>
</dbReference>
<dbReference type="InterPro" id="IPR044068">
    <property type="entry name" value="CB"/>
</dbReference>
<dbReference type="InterPro" id="IPR050090">
    <property type="entry name" value="Tyrosine_recombinase_XerCD"/>
</dbReference>
<proteinExistence type="predicted"/>
<dbReference type="PROSITE" id="PS51898">
    <property type="entry name" value="TYR_RECOMBINASE"/>
    <property type="match status" value="1"/>
</dbReference>
<dbReference type="Gene3D" id="1.10.150.130">
    <property type="match status" value="1"/>
</dbReference>
<dbReference type="Gene3D" id="1.10.443.10">
    <property type="entry name" value="Intergrase catalytic core"/>
    <property type="match status" value="1"/>
</dbReference>
<evidence type="ECO:0000313" key="8">
    <source>
        <dbReference type="EMBL" id="SAL87631.1"/>
    </source>
</evidence>
<gene>
    <name evidence="8" type="ORF">AWB68_08480</name>
</gene>
<dbReference type="InterPro" id="IPR002104">
    <property type="entry name" value="Integrase_catalytic"/>
</dbReference>
<evidence type="ECO:0000259" key="6">
    <source>
        <dbReference type="PROSITE" id="PS51898"/>
    </source>
</evidence>